<evidence type="ECO:0000256" key="1">
    <source>
        <dbReference type="ARBA" id="ARBA00022737"/>
    </source>
</evidence>
<organism evidence="5">
    <name type="scientific">Fabrea salina</name>
    <dbReference type="NCBI Taxonomy" id="342563"/>
    <lineage>
        <taxon>Eukaryota</taxon>
        <taxon>Sar</taxon>
        <taxon>Alveolata</taxon>
        <taxon>Ciliophora</taxon>
        <taxon>Postciliodesmatophora</taxon>
        <taxon>Heterotrichea</taxon>
        <taxon>Heterotrichida</taxon>
        <taxon>Fabreidae</taxon>
        <taxon>Fabrea</taxon>
    </lineage>
</organism>
<feature type="domain" description="CBS" evidence="4">
    <location>
        <begin position="111"/>
        <end position="170"/>
    </location>
</feature>
<dbReference type="InterPro" id="IPR000644">
    <property type="entry name" value="CBS_dom"/>
</dbReference>
<dbReference type="Pfam" id="PF00571">
    <property type="entry name" value="CBS"/>
    <property type="match status" value="3"/>
</dbReference>
<dbReference type="Gene3D" id="3.10.580.10">
    <property type="entry name" value="CBS-domain"/>
    <property type="match status" value="2"/>
</dbReference>
<dbReference type="SUPFAM" id="SSF54631">
    <property type="entry name" value="CBS-domain pair"/>
    <property type="match status" value="2"/>
</dbReference>
<dbReference type="InterPro" id="IPR046342">
    <property type="entry name" value="CBS_dom_sf"/>
</dbReference>
<keyword evidence="2 3" id="KW-0129">CBS domain</keyword>
<dbReference type="EMBL" id="HBIF01000580">
    <property type="protein sequence ID" value="CAE0317227.1"/>
    <property type="molecule type" value="Transcribed_RNA"/>
</dbReference>
<dbReference type="CDD" id="cd02205">
    <property type="entry name" value="CBS_pair_SF"/>
    <property type="match status" value="1"/>
</dbReference>
<keyword evidence="1" id="KW-0677">Repeat</keyword>
<evidence type="ECO:0000259" key="4">
    <source>
        <dbReference type="PROSITE" id="PS51371"/>
    </source>
</evidence>
<protein>
    <recommendedName>
        <fullName evidence="4">CBS domain-containing protein</fullName>
    </recommendedName>
</protein>
<evidence type="ECO:0000256" key="3">
    <source>
        <dbReference type="PROSITE-ProRule" id="PRU00703"/>
    </source>
</evidence>
<feature type="domain" description="CBS" evidence="4">
    <location>
        <begin position="24"/>
        <end position="84"/>
    </location>
</feature>
<sequence length="310" mass="35039">MEEHREAVKQSVSKFLRSESLYEMVPASGQVLVLEKGLSLLDVIELTLAHRQEAALVWDPDSLGFVGVITDRDLLEMIISQYDEDDMHLEESQIITKLKSKTLATWREETNNSQLILVNSDDNLLSATQLLKNHRLHRIPILDQKQNLVIGILSMESVLKFFVENYVADSSLFDQFLRDFRLGTSSHIITSPADASLIQALRVMASHKLSSLPLLDENDKILGVLFLSDIPQIIRSGYYLNPQTPVLSVLETVNESGDYGVSRFGILTDEDSMKSLIQKLAASPERKLYKLNENQLELIVTESDLFGYFI</sequence>
<reference evidence="5" key="1">
    <citation type="submission" date="2021-01" db="EMBL/GenBank/DDBJ databases">
        <authorList>
            <person name="Corre E."/>
            <person name="Pelletier E."/>
            <person name="Niang G."/>
            <person name="Scheremetjew M."/>
            <person name="Finn R."/>
            <person name="Kale V."/>
            <person name="Holt S."/>
            <person name="Cochrane G."/>
            <person name="Meng A."/>
            <person name="Brown T."/>
            <person name="Cohen L."/>
        </authorList>
    </citation>
    <scope>NUCLEOTIDE SEQUENCE</scope>
</reference>
<dbReference type="AlphaFoldDB" id="A0A7S3MRP5"/>
<dbReference type="PANTHER" id="PTHR13780">
    <property type="entry name" value="AMP-ACTIVATED PROTEIN KINASE, GAMMA REGULATORY SUBUNIT"/>
    <property type="match status" value="1"/>
</dbReference>
<evidence type="ECO:0000256" key="2">
    <source>
        <dbReference type="ARBA" id="ARBA00023122"/>
    </source>
</evidence>
<dbReference type="SMART" id="SM00116">
    <property type="entry name" value="CBS"/>
    <property type="match status" value="3"/>
</dbReference>
<feature type="domain" description="CBS" evidence="4">
    <location>
        <begin position="184"/>
        <end position="240"/>
    </location>
</feature>
<proteinExistence type="predicted"/>
<gene>
    <name evidence="5" type="ORF">FSAL1345_LOCUS496</name>
</gene>
<dbReference type="PROSITE" id="PS51371">
    <property type="entry name" value="CBS"/>
    <property type="match status" value="3"/>
</dbReference>
<accession>A0A7S3MRP5</accession>
<dbReference type="InterPro" id="IPR050511">
    <property type="entry name" value="AMPK_gamma/SDS23_families"/>
</dbReference>
<evidence type="ECO:0000313" key="5">
    <source>
        <dbReference type="EMBL" id="CAE0317227.1"/>
    </source>
</evidence>
<name>A0A7S3MRP5_9CILI</name>